<dbReference type="PROSITE" id="PS01326">
    <property type="entry name" value="DAP_EPIMERASE"/>
    <property type="match status" value="1"/>
</dbReference>
<dbReference type="HAMAP" id="MF_00197">
    <property type="entry name" value="DAP_epimerase"/>
    <property type="match status" value="1"/>
</dbReference>
<dbReference type="RefSeq" id="WP_165094495.1">
    <property type="nucleotide sequence ID" value="NZ_CP049056.1"/>
</dbReference>
<evidence type="ECO:0000256" key="5">
    <source>
        <dbReference type="ARBA" id="ARBA00023154"/>
    </source>
</evidence>
<evidence type="ECO:0000256" key="2">
    <source>
        <dbReference type="ARBA" id="ARBA00010219"/>
    </source>
</evidence>
<dbReference type="PANTHER" id="PTHR31689:SF0">
    <property type="entry name" value="DIAMINOPIMELATE EPIMERASE"/>
    <property type="match status" value="1"/>
</dbReference>
<evidence type="ECO:0000256" key="6">
    <source>
        <dbReference type="ARBA" id="ARBA00023235"/>
    </source>
</evidence>
<feature type="binding site" evidence="8">
    <location>
        <position position="190"/>
    </location>
    <ligand>
        <name>substrate</name>
    </ligand>
</feature>
<comment type="catalytic activity">
    <reaction evidence="7 8">
        <text>(2S,6S)-2,6-diaminopimelate = meso-2,6-diaminopimelate</text>
        <dbReference type="Rhea" id="RHEA:15393"/>
        <dbReference type="ChEBI" id="CHEBI:57609"/>
        <dbReference type="ChEBI" id="CHEBI:57791"/>
        <dbReference type="EC" id="5.1.1.7"/>
    </reaction>
</comment>
<comment type="pathway">
    <text evidence="1 8">Amino-acid biosynthesis; L-lysine biosynthesis via DAP pathway; DL-2,6-diaminopimelate from LL-2,6-diaminopimelate: step 1/1.</text>
</comment>
<organism evidence="10 11">
    <name type="scientific">Pikeienuella piscinae</name>
    <dbReference type="NCBI Taxonomy" id="2748098"/>
    <lineage>
        <taxon>Bacteria</taxon>
        <taxon>Pseudomonadati</taxon>
        <taxon>Pseudomonadota</taxon>
        <taxon>Alphaproteobacteria</taxon>
        <taxon>Rhodobacterales</taxon>
        <taxon>Paracoccaceae</taxon>
        <taxon>Pikeienuella</taxon>
    </lineage>
</organism>
<feature type="binding site" evidence="8">
    <location>
        <position position="53"/>
    </location>
    <ligand>
        <name>substrate</name>
    </ligand>
</feature>
<protein>
    <recommendedName>
        <fullName evidence="3 8">Diaminopimelate epimerase</fullName>
        <shortName evidence="8">DAP epimerase</shortName>
        <ecNumber evidence="3 8">5.1.1.7</ecNumber>
    </recommendedName>
    <alternativeName>
        <fullName evidence="8">PLP-independent amino acid racemase</fullName>
    </alternativeName>
</protein>
<gene>
    <name evidence="8" type="primary">dapF</name>
    <name evidence="10" type="ORF">G5B40_02280</name>
</gene>
<feature type="site" description="Could be important to modulate the pK values of the two catalytic cysteine residues" evidence="8">
    <location>
        <position position="159"/>
    </location>
</feature>
<feature type="binding site" evidence="8">
    <location>
        <begin position="81"/>
        <end position="82"/>
    </location>
    <ligand>
        <name>substrate</name>
    </ligand>
</feature>
<dbReference type="AlphaFoldDB" id="A0A7L5BXN8"/>
<sequence length="280" mass="29964">MKADEHPAALAFGKMHGLGNDFVVIDARGRADPMNAMLAEAIADRHRGVGFDQLAVILSDDESDARLVFWNADGSTAGACGNATRCVASRLMTESGRDRLTLRTERGILACALLADGRVRVDMGAPLISWRDVPLARAVDTDRLPLAGGPAACSMGNPHCTFFVDDADAPTLSTRGPEVEYDPLFPERTNVQFVQVLDRNRARVRVWERGVGVTLASGSSSCAVLVNAVRRGLMDRRATLILDGGEIEVEWPEGGGVLMTGPVMNVFEGVFTPGFLAAAR</sequence>
<evidence type="ECO:0000313" key="10">
    <source>
        <dbReference type="EMBL" id="QIE54369.1"/>
    </source>
</evidence>
<keyword evidence="8" id="KW-0963">Cytoplasm</keyword>
<dbReference type="EC" id="5.1.1.7" evidence="3 8"/>
<evidence type="ECO:0000256" key="4">
    <source>
        <dbReference type="ARBA" id="ARBA00022605"/>
    </source>
</evidence>
<proteinExistence type="inferred from homology"/>
<feature type="binding site" evidence="8">
    <location>
        <begin position="208"/>
        <end position="209"/>
    </location>
    <ligand>
        <name>substrate</name>
    </ligand>
</feature>
<dbReference type="SUPFAM" id="SSF54506">
    <property type="entry name" value="Diaminopimelate epimerase-like"/>
    <property type="match status" value="2"/>
</dbReference>
<dbReference type="Proteomes" id="UP000503336">
    <property type="component" value="Chromosome"/>
</dbReference>
<reference evidence="10 11" key="1">
    <citation type="submission" date="2020-02" db="EMBL/GenBank/DDBJ databases">
        <title>complete genome sequence of Rhodobacteraceae bacterium.</title>
        <authorList>
            <person name="Park J."/>
            <person name="Kim Y.-S."/>
            <person name="Kim K.-H."/>
        </authorList>
    </citation>
    <scope>NUCLEOTIDE SEQUENCE [LARGE SCALE GENOMIC DNA]</scope>
    <source>
        <strain evidence="10 11">RR4-56</strain>
    </source>
</reference>
<dbReference type="InterPro" id="IPR001653">
    <property type="entry name" value="DAP_epimerase_DapF"/>
</dbReference>
<feature type="binding site" evidence="8">
    <location>
        <position position="20"/>
    </location>
    <ligand>
        <name>substrate</name>
    </ligand>
</feature>
<dbReference type="Pfam" id="PF01678">
    <property type="entry name" value="DAP_epimerase"/>
    <property type="match status" value="2"/>
</dbReference>
<evidence type="ECO:0000256" key="9">
    <source>
        <dbReference type="PROSITE-ProRule" id="PRU10125"/>
    </source>
</evidence>
<evidence type="ECO:0000256" key="7">
    <source>
        <dbReference type="ARBA" id="ARBA00051712"/>
    </source>
</evidence>
<feature type="binding site" evidence="8">
    <location>
        <position position="71"/>
    </location>
    <ligand>
        <name>substrate</name>
    </ligand>
</feature>
<dbReference type="EMBL" id="CP049056">
    <property type="protein sequence ID" value="QIE54369.1"/>
    <property type="molecule type" value="Genomic_DNA"/>
</dbReference>
<keyword evidence="6 8" id="KW-0413">Isomerase</keyword>
<keyword evidence="4 8" id="KW-0028">Amino-acid biosynthesis</keyword>
<comment type="subcellular location">
    <subcellularLocation>
        <location evidence="8">Cytoplasm</location>
    </subcellularLocation>
</comment>
<dbReference type="NCBIfam" id="TIGR00652">
    <property type="entry name" value="DapF"/>
    <property type="match status" value="1"/>
</dbReference>
<keyword evidence="5 8" id="KW-0457">Lysine biosynthesis</keyword>
<dbReference type="PANTHER" id="PTHR31689">
    <property type="entry name" value="DIAMINOPIMELATE EPIMERASE, CHLOROPLASTIC"/>
    <property type="match status" value="1"/>
</dbReference>
<comment type="function">
    <text evidence="8">Catalyzes the stereoinversion of LL-2,6-diaminopimelate (L,L-DAP) to meso-diaminopimelate (meso-DAP), a precursor of L-lysine and an essential component of the bacterial peptidoglycan.</text>
</comment>
<name>A0A7L5BXN8_9RHOB</name>
<comment type="caution">
    <text evidence="8">Lacks conserved residue(s) required for the propagation of feature annotation.</text>
</comment>
<dbReference type="UniPathway" id="UPA00034">
    <property type="reaction ID" value="UER00025"/>
</dbReference>
<keyword evidence="11" id="KW-1185">Reference proteome</keyword>
<feature type="active site" description="Proton donor" evidence="8">
    <location>
        <position position="80"/>
    </location>
</feature>
<feature type="binding site" evidence="8">
    <location>
        <position position="157"/>
    </location>
    <ligand>
        <name>substrate</name>
    </ligand>
</feature>
<dbReference type="InterPro" id="IPR018510">
    <property type="entry name" value="DAP_epimerase_AS"/>
</dbReference>
<dbReference type="Gene3D" id="3.10.310.10">
    <property type="entry name" value="Diaminopimelate Epimerase, Chain A, domain 1"/>
    <property type="match status" value="2"/>
</dbReference>
<evidence type="ECO:0000256" key="1">
    <source>
        <dbReference type="ARBA" id="ARBA00005196"/>
    </source>
</evidence>
<accession>A0A7L5BXN8</accession>
<evidence type="ECO:0000313" key="11">
    <source>
        <dbReference type="Proteomes" id="UP000503336"/>
    </source>
</evidence>
<dbReference type="GO" id="GO:0009089">
    <property type="term" value="P:lysine biosynthetic process via diaminopimelate"/>
    <property type="evidence" value="ECO:0007669"/>
    <property type="project" value="UniProtKB-UniRule"/>
</dbReference>
<feature type="active site" evidence="9">
    <location>
        <position position="80"/>
    </location>
</feature>
<comment type="subunit">
    <text evidence="8">Homodimer.</text>
</comment>
<dbReference type="GO" id="GO:0005829">
    <property type="term" value="C:cytosol"/>
    <property type="evidence" value="ECO:0007669"/>
    <property type="project" value="TreeGrafter"/>
</dbReference>
<evidence type="ECO:0000256" key="8">
    <source>
        <dbReference type="HAMAP-Rule" id="MF_00197"/>
    </source>
</evidence>
<evidence type="ECO:0000256" key="3">
    <source>
        <dbReference type="ARBA" id="ARBA00013080"/>
    </source>
</evidence>
<dbReference type="GO" id="GO:0008837">
    <property type="term" value="F:diaminopimelate epimerase activity"/>
    <property type="evidence" value="ECO:0007669"/>
    <property type="project" value="UniProtKB-UniRule"/>
</dbReference>
<comment type="similarity">
    <text evidence="2 8">Belongs to the diaminopimelate epimerase family.</text>
</comment>
<feature type="site" description="Could be important to modulate the pK values of the two catalytic cysteine residues" evidence="8">
    <location>
        <position position="208"/>
    </location>
</feature>
<dbReference type="KEGG" id="hdh:G5B40_02280"/>
<feature type="binding site" evidence="8">
    <location>
        <begin position="218"/>
        <end position="219"/>
    </location>
    <ligand>
        <name>substrate</name>
    </ligand>
</feature>